<feature type="compositionally biased region" description="Low complexity" evidence="5">
    <location>
        <begin position="193"/>
        <end position="210"/>
    </location>
</feature>
<dbReference type="PROSITE" id="PS50089">
    <property type="entry name" value="ZF_RING_2"/>
    <property type="match status" value="1"/>
</dbReference>
<keyword evidence="1" id="KW-0479">Metal-binding</keyword>
<dbReference type="GO" id="GO:0006511">
    <property type="term" value="P:ubiquitin-dependent protein catabolic process"/>
    <property type="evidence" value="ECO:0007669"/>
    <property type="project" value="TreeGrafter"/>
</dbReference>
<evidence type="ECO:0000259" key="6">
    <source>
        <dbReference type="PROSITE" id="PS50089"/>
    </source>
</evidence>
<evidence type="ECO:0000256" key="4">
    <source>
        <dbReference type="PROSITE-ProRule" id="PRU00175"/>
    </source>
</evidence>
<dbReference type="GO" id="GO:0140082">
    <property type="term" value="F:SUMO-ubiquitin ligase activity"/>
    <property type="evidence" value="ECO:0007669"/>
    <property type="project" value="TreeGrafter"/>
</dbReference>
<proteinExistence type="predicted"/>
<name>A0A165Z127_9AGAM</name>
<keyword evidence="3" id="KW-0862">Zinc</keyword>
<dbReference type="Proteomes" id="UP000076532">
    <property type="component" value="Unassembled WGS sequence"/>
</dbReference>
<dbReference type="InterPro" id="IPR018957">
    <property type="entry name" value="Znf_C3HC4_RING-type"/>
</dbReference>
<dbReference type="GO" id="GO:0061630">
    <property type="term" value="F:ubiquitin protein ligase activity"/>
    <property type="evidence" value="ECO:0007669"/>
    <property type="project" value="InterPro"/>
</dbReference>
<evidence type="ECO:0000256" key="2">
    <source>
        <dbReference type="ARBA" id="ARBA00022771"/>
    </source>
</evidence>
<feature type="compositionally biased region" description="Low complexity" evidence="5">
    <location>
        <begin position="227"/>
        <end position="255"/>
    </location>
</feature>
<evidence type="ECO:0000256" key="1">
    <source>
        <dbReference type="ARBA" id="ARBA00022723"/>
    </source>
</evidence>
<dbReference type="InterPro" id="IPR013083">
    <property type="entry name" value="Znf_RING/FYVE/PHD"/>
</dbReference>
<reference evidence="7 8" key="1">
    <citation type="journal article" date="2016" name="Mol. Biol. Evol.">
        <title>Comparative Genomics of Early-Diverging Mushroom-Forming Fungi Provides Insights into the Origins of Lignocellulose Decay Capabilities.</title>
        <authorList>
            <person name="Nagy L.G."/>
            <person name="Riley R."/>
            <person name="Tritt A."/>
            <person name="Adam C."/>
            <person name="Daum C."/>
            <person name="Floudas D."/>
            <person name="Sun H."/>
            <person name="Yadav J.S."/>
            <person name="Pangilinan J."/>
            <person name="Larsson K.H."/>
            <person name="Matsuura K."/>
            <person name="Barry K."/>
            <person name="Labutti K."/>
            <person name="Kuo R."/>
            <person name="Ohm R.A."/>
            <person name="Bhattacharya S.S."/>
            <person name="Shirouzu T."/>
            <person name="Yoshinaga Y."/>
            <person name="Martin F.M."/>
            <person name="Grigoriev I.V."/>
            <person name="Hibbett D.S."/>
        </authorList>
    </citation>
    <scope>NUCLEOTIDE SEQUENCE [LARGE SCALE GENOMIC DNA]</scope>
    <source>
        <strain evidence="7 8">CBS 109695</strain>
    </source>
</reference>
<feature type="domain" description="RING-type" evidence="6">
    <location>
        <begin position="263"/>
        <end position="317"/>
    </location>
</feature>
<dbReference type="InterPro" id="IPR001841">
    <property type="entry name" value="Znf_RING"/>
</dbReference>
<dbReference type="PANTHER" id="PTHR47094">
    <property type="entry name" value="ELFLESS, ISOFORM B"/>
    <property type="match status" value="1"/>
</dbReference>
<feature type="compositionally biased region" description="Polar residues" evidence="5">
    <location>
        <begin position="211"/>
        <end position="225"/>
    </location>
</feature>
<keyword evidence="8" id="KW-1185">Reference proteome</keyword>
<dbReference type="SMART" id="SM00184">
    <property type="entry name" value="RING"/>
    <property type="match status" value="1"/>
</dbReference>
<protein>
    <recommendedName>
        <fullName evidence="6">RING-type domain-containing protein</fullName>
    </recommendedName>
</protein>
<evidence type="ECO:0000313" key="7">
    <source>
        <dbReference type="EMBL" id="KZP10123.1"/>
    </source>
</evidence>
<dbReference type="OrthoDB" id="6270329at2759"/>
<dbReference type="EMBL" id="KV417686">
    <property type="protein sequence ID" value="KZP10123.1"/>
    <property type="molecule type" value="Genomic_DNA"/>
</dbReference>
<dbReference type="AlphaFoldDB" id="A0A165Z127"/>
<dbReference type="InterPro" id="IPR049627">
    <property type="entry name" value="SLX8"/>
</dbReference>
<dbReference type="GO" id="GO:0033768">
    <property type="term" value="C:SUMO-targeted ubiquitin ligase complex"/>
    <property type="evidence" value="ECO:0007669"/>
    <property type="project" value="TreeGrafter"/>
</dbReference>
<feature type="region of interest" description="Disordered" evidence="5">
    <location>
        <begin position="187"/>
        <end position="255"/>
    </location>
</feature>
<gene>
    <name evidence="7" type="ORF">FIBSPDRAFT_872980</name>
</gene>
<dbReference type="PANTHER" id="PTHR47094:SF1">
    <property type="entry name" value="RING-TYPE E3 UBIQUITIN TRANSFERASE"/>
    <property type="match status" value="1"/>
</dbReference>
<dbReference type="SUPFAM" id="SSF57850">
    <property type="entry name" value="RING/U-box"/>
    <property type="match status" value="1"/>
</dbReference>
<dbReference type="GO" id="GO:0008270">
    <property type="term" value="F:zinc ion binding"/>
    <property type="evidence" value="ECO:0007669"/>
    <property type="project" value="UniProtKB-KW"/>
</dbReference>
<feature type="compositionally biased region" description="Polar residues" evidence="5">
    <location>
        <begin position="143"/>
        <end position="153"/>
    </location>
</feature>
<feature type="compositionally biased region" description="Low complexity" evidence="5">
    <location>
        <begin position="1"/>
        <end position="20"/>
    </location>
</feature>
<dbReference type="Pfam" id="PF00097">
    <property type="entry name" value="zf-C3HC4"/>
    <property type="match status" value="1"/>
</dbReference>
<feature type="compositionally biased region" description="Low complexity" evidence="5">
    <location>
        <begin position="38"/>
        <end position="54"/>
    </location>
</feature>
<feature type="region of interest" description="Disordered" evidence="5">
    <location>
        <begin position="109"/>
        <end position="174"/>
    </location>
</feature>
<dbReference type="Gene3D" id="3.30.40.10">
    <property type="entry name" value="Zinc/RING finger domain, C3HC4 (zinc finger)"/>
    <property type="match status" value="1"/>
</dbReference>
<keyword evidence="2 4" id="KW-0863">Zinc-finger</keyword>
<accession>A0A165Z127</accession>
<evidence type="ECO:0000256" key="5">
    <source>
        <dbReference type="SAM" id="MobiDB-lite"/>
    </source>
</evidence>
<evidence type="ECO:0000313" key="8">
    <source>
        <dbReference type="Proteomes" id="UP000076532"/>
    </source>
</evidence>
<sequence>MPVTRTRSTTAPPASSPTSRIVDLTLVSPLRAPPPFPLTNRPRPLRNRTTSSRTTRSRPRSPEISDIASNVELGLSEMLEESEVTDGALDPGMLVMQSTLDEVRQHQGMHLADRQDDGQGPSSSDQARSPLITRLRDTVDVPLTSSHDGTEQTVGPAHDREPSYPPIESLPDRPRLAVQMDSTIEELDATSDSRASTPPQTQTQRRSQTPIDLTQDTEPGSSPSTALPVSSTSSPQLLSNSKPSESSSTSVTSGSTPLSLYTCPICFSPPTNATLTPCGHVCCGACLFTAVKSTLQRGAFMGGGMGQGNLPRCPVCRAPIPGWDGTGGGVIGLRPKAVFLL</sequence>
<organism evidence="7 8">
    <name type="scientific">Athelia psychrophila</name>
    <dbReference type="NCBI Taxonomy" id="1759441"/>
    <lineage>
        <taxon>Eukaryota</taxon>
        <taxon>Fungi</taxon>
        <taxon>Dikarya</taxon>
        <taxon>Basidiomycota</taxon>
        <taxon>Agaricomycotina</taxon>
        <taxon>Agaricomycetes</taxon>
        <taxon>Agaricomycetidae</taxon>
        <taxon>Atheliales</taxon>
        <taxon>Atheliaceae</taxon>
        <taxon>Athelia</taxon>
    </lineage>
</organism>
<feature type="region of interest" description="Disordered" evidence="5">
    <location>
        <begin position="1"/>
        <end position="68"/>
    </location>
</feature>
<dbReference type="STRING" id="436010.A0A165Z127"/>
<evidence type="ECO:0000256" key="3">
    <source>
        <dbReference type="ARBA" id="ARBA00022833"/>
    </source>
</evidence>
<dbReference type="GO" id="GO:0032183">
    <property type="term" value="F:SUMO binding"/>
    <property type="evidence" value="ECO:0007669"/>
    <property type="project" value="TreeGrafter"/>
</dbReference>